<dbReference type="OrthoDB" id="6587055at2759"/>
<gene>
    <name evidence="2" type="ORF">P879_07637</name>
</gene>
<evidence type="ECO:0000256" key="1">
    <source>
        <dbReference type="SAM" id="MobiDB-lite"/>
    </source>
</evidence>
<feature type="region of interest" description="Disordered" evidence="1">
    <location>
        <begin position="1"/>
        <end position="64"/>
    </location>
</feature>
<keyword evidence="3" id="KW-1185">Reference proteome</keyword>
<proteinExistence type="predicted"/>
<evidence type="ECO:0000313" key="2">
    <source>
        <dbReference type="EMBL" id="KAF8569525.1"/>
    </source>
</evidence>
<feature type="compositionally biased region" description="Polar residues" evidence="1">
    <location>
        <begin position="1"/>
        <end position="12"/>
    </location>
</feature>
<comment type="caution">
    <text evidence="2">The sequence shown here is derived from an EMBL/GenBank/DDBJ whole genome shotgun (WGS) entry which is preliminary data.</text>
</comment>
<feature type="compositionally biased region" description="Low complexity" evidence="1">
    <location>
        <begin position="30"/>
        <end position="47"/>
    </location>
</feature>
<dbReference type="EMBL" id="JTDF01001810">
    <property type="protein sequence ID" value="KAF8569525.1"/>
    <property type="molecule type" value="Genomic_DNA"/>
</dbReference>
<organism evidence="2 3">
    <name type="scientific">Paragonimus westermani</name>
    <dbReference type="NCBI Taxonomy" id="34504"/>
    <lineage>
        <taxon>Eukaryota</taxon>
        <taxon>Metazoa</taxon>
        <taxon>Spiralia</taxon>
        <taxon>Lophotrochozoa</taxon>
        <taxon>Platyhelminthes</taxon>
        <taxon>Trematoda</taxon>
        <taxon>Digenea</taxon>
        <taxon>Plagiorchiida</taxon>
        <taxon>Troglotremata</taxon>
        <taxon>Troglotrematidae</taxon>
        <taxon>Paragonimus</taxon>
    </lineage>
</organism>
<dbReference type="AlphaFoldDB" id="A0A8T0DNJ6"/>
<accession>A0A8T0DNJ6</accession>
<evidence type="ECO:0000313" key="3">
    <source>
        <dbReference type="Proteomes" id="UP000699462"/>
    </source>
</evidence>
<name>A0A8T0DNJ6_9TREM</name>
<dbReference type="Proteomes" id="UP000699462">
    <property type="component" value="Unassembled WGS sequence"/>
</dbReference>
<protein>
    <submittedName>
        <fullName evidence="2">Uncharacterized protein</fullName>
    </submittedName>
</protein>
<sequence length="137" mass="14595">MPSASDCSTSGQREPVPVVDPFLARSPIYSDPSPTSLSPSPVSRSLSHTPVAGPSSIPSPSFQEAVNTSMSDHSYTASYFSVIKLHRQLLAIGSRLTETADMLKGVIATLLDMSTPLQAMELGLAQFETLLKKNSQT</sequence>
<reference evidence="2 3" key="1">
    <citation type="submission" date="2019-07" db="EMBL/GenBank/DDBJ databases">
        <title>Annotation for the trematode Paragonimus westermani.</title>
        <authorList>
            <person name="Choi Y.-J."/>
        </authorList>
    </citation>
    <scope>NUCLEOTIDE SEQUENCE [LARGE SCALE GENOMIC DNA]</scope>
    <source>
        <strain evidence="2">180907_Pwestermani</strain>
    </source>
</reference>